<dbReference type="EMBL" id="CAJRGZ010000022">
    <property type="protein sequence ID" value="CAG5175730.1"/>
    <property type="molecule type" value="Genomic_DNA"/>
</dbReference>
<proteinExistence type="predicted"/>
<dbReference type="GeneID" id="67010732"/>
<evidence type="ECO:0000313" key="5">
    <source>
        <dbReference type="Proteomes" id="UP000676310"/>
    </source>
</evidence>
<dbReference type="Proteomes" id="UP000676310">
    <property type="component" value="Unassembled WGS sequence"/>
</dbReference>
<keyword evidence="5" id="KW-1185">Reference proteome</keyword>
<reference evidence="3" key="1">
    <citation type="submission" date="2021-05" db="EMBL/GenBank/DDBJ databases">
        <authorList>
            <person name="Stam R."/>
        </authorList>
    </citation>
    <scope>NUCLEOTIDE SEQUENCE</scope>
    <source>
        <strain evidence="3">CS162</strain>
    </source>
</reference>
<dbReference type="RefSeq" id="XP_043174130.1">
    <property type="nucleotide sequence ID" value="XM_043318195.1"/>
</dbReference>
<evidence type="ECO:0000313" key="3">
    <source>
        <dbReference type="EMBL" id="CAG5175730.1"/>
    </source>
</evidence>
<dbReference type="OrthoDB" id="4156595at2759"/>
<feature type="region of interest" description="Disordered" evidence="1">
    <location>
        <begin position="1"/>
        <end position="55"/>
    </location>
</feature>
<feature type="compositionally biased region" description="Basic residues" evidence="1">
    <location>
        <begin position="151"/>
        <end position="165"/>
    </location>
</feature>
<dbReference type="EMBL" id="CAJRGZ010000029">
    <property type="protein sequence ID" value="CAG5183393.1"/>
    <property type="molecule type" value="Genomic_DNA"/>
</dbReference>
<keyword evidence="2" id="KW-1133">Transmembrane helix</keyword>
<feature type="transmembrane region" description="Helical" evidence="2">
    <location>
        <begin position="188"/>
        <end position="207"/>
    </location>
</feature>
<evidence type="ECO:0000256" key="2">
    <source>
        <dbReference type="SAM" id="Phobius"/>
    </source>
</evidence>
<evidence type="ECO:0000256" key="1">
    <source>
        <dbReference type="SAM" id="MobiDB-lite"/>
    </source>
</evidence>
<keyword evidence="2" id="KW-0472">Membrane</keyword>
<gene>
    <name evidence="4" type="ORF">ALTATR162_LOCUS10558</name>
    <name evidence="3" type="ORF">ALTATR162_LOCUS8186</name>
</gene>
<sequence length="223" mass="25440">MSAAHNYRHNQHLPPSPPPSPSSTRRRQKKKPDPFEELATAPIPSLPSSPANELDDDQEPLLKRIILTPVLFISFLLSLFLVNYRNRARRTEAHLPGLSLLTYLAPSSWLDPEPYQDPDDSTWDRRGTTGHFEPHDAIGPRPDEQGEEKPNKRKKKKKKKRKSWHLNRKIRKIAKLEIGDALEMRGRMIVVMFIVLGLACGMLWMGAKWVIVSASQLIYGVKA</sequence>
<organism evidence="3 5">
    <name type="scientific">Alternaria atra</name>
    <dbReference type="NCBI Taxonomy" id="119953"/>
    <lineage>
        <taxon>Eukaryota</taxon>
        <taxon>Fungi</taxon>
        <taxon>Dikarya</taxon>
        <taxon>Ascomycota</taxon>
        <taxon>Pezizomycotina</taxon>
        <taxon>Dothideomycetes</taxon>
        <taxon>Pleosporomycetidae</taxon>
        <taxon>Pleosporales</taxon>
        <taxon>Pleosporineae</taxon>
        <taxon>Pleosporaceae</taxon>
        <taxon>Alternaria</taxon>
        <taxon>Alternaria sect. Ulocladioides</taxon>
    </lineage>
</organism>
<evidence type="ECO:0000313" key="4">
    <source>
        <dbReference type="EMBL" id="CAG5183393.1"/>
    </source>
</evidence>
<name>A0A8J2IFW7_9PLEO</name>
<feature type="compositionally biased region" description="Basic and acidic residues" evidence="1">
    <location>
        <begin position="122"/>
        <end position="150"/>
    </location>
</feature>
<protein>
    <submittedName>
        <fullName evidence="3">Uncharacterized protein</fullName>
    </submittedName>
</protein>
<dbReference type="AlphaFoldDB" id="A0A8J2IFW7"/>
<comment type="caution">
    <text evidence="3">The sequence shown here is derived from an EMBL/GenBank/DDBJ whole genome shotgun (WGS) entry which is preliminary data.</text>
</comment>
<keyword evidence="2" id="KW-0812">Transmembrane</keyword>
<feature type="transmembrane region" description="Helical" evidence="2">
    <location>
        <begin position="65"/>
        <end position="84"/>
    </location>
</feature>
<feature type="region of interest" description="Disordered" evidence="1">
    <location>
        <begin position="112"/>
        <end position="165"/>
    </location>
</feature>
<feature type="compositionally biased region" description="Basic residues" evidence="1">
    <location>
        <begin position="1"/>
        <end position="11"/>
    </location>
</feature>
<accession>A0A8J2IFW7</accession>